<dbReference type="InterPro" id="IPR050389">
    <property type="entry name" value="LysR-type_TF"/>
</dbReference>
<gene>
    <name evidence="6" type="primary">nodD2_1</name>
    <name evidence="6" type="ORF">ENSA5_37510</name>
</gene>
<evidence type="ECO:0000313" key="7">
    <source>
        <dbReference type="Proteomes" id="UP000237968"/>
    </source>
</evidence>
<feature type="domain" description="HTH lysR-type" evidence="5">
    <location>
        <begin position="9"/>
        <end position="66"/>
    </location>
</feature>
<keyword evidence="4" id="KW-0804">Transcription</keyword>
<protein>
    <submittedName>
        <fullName evidence="6">Nodulation protein D 2</fullName>
    </submittedName>
</protein>
<sequence>MTQTQLSGVDLNLLVTLDLLLSEESVSAAARRLRLSQSAVSRSLSKLRELFDDELLVRTGQGMRPTRRALELATPLRRALGELGAVLEPRPHFDPRTAARRFQIAALDYSHLTLLGPWTARLAERAPGVDVVVRQLSVRTKRELESGTLDLYVAPRTRRSAAGVIWTPLHDDDFTCVVWSEHPRRRLSLSSYVKLEHVLVAPGERPGGLVDHKLAEQGLSRRVSVQVPTFASVPYLLVGTQRIATLPRRLAAKFAELHPLRILEPPLELEPVALHLGWHELHRSDPGHAWLREQLIEVARQGA</sequence>
<reference evidence="6 7" key="1">
    <citation type="submission" date="2018-03" db="EMBL/GenBank/DDBJ databases">
        <title>Draft Genome Sequences of the Obligatory Marine Myxobacteria Enhygromyxa salina SWB005.</title>
        <authorList>
            <person name="Poehlein A."/>
            <person name="Moghaddam J.A."/>
            <person name="Harms H."/>
            <person name="Alanjari M."/>
            <person name="Koenig G.M."/>
            <person name="Daniel R."/>
            <person name="Schaeberle T.F."/>
        </authorList>
    </citation>
    <scope>NUCLEOTIDE SEQUENCE [LARGE SCALE GENOMIC DNA]</scope>
    <source>
        <strain evidence="6 7">SWB005</strain>
    </source>
</reference>
<dbReference type="EMBL" id="PVNK01000166">
    <property type="protein sequence ID" value="PRP95881.1"/>
    <property type="molecule type" value="Genomic_DNA"/>
</dbReference>
<dbReference type="InterPro" id="IPR000847">
    <property type="entry name" value="LysR_HTH_N"/>
</dbReference>
<evidence type="ECO:0000256" key="3">
    <source>
        <dbReference type="ARBA" id="ARBA00023125"/>
    </source>
</evidence>
<evidence type="ECO:0000313" key="6">
    <source>
        <dbReference type="EMBL" id="PRP95881.1"/>
    </source>
</evidence>
<dbReference type="CDD" id="cd08417">
    <property type="entry name" value="PBP2_Nitroaromatics_like"/>
    <property type="match status" value="1"/>
</dbReference>
<dbReference type="InterPro" id="IPR037402">
    <property type="entry name" value="YidZ_PBP2"/>
</dbReference>
<dbReference type="Gene3D" id="1.10.10.10">
    <property type="entry name" value="Winged helix-like DNA-binding domain superfamily/Winged helix DNA-binding domain"/>
    <property type="match status" value="1"/>
</dbReference>
<evidence type="ECO:0000259" key="5">
    <source>
        <dbReference type="PROSITE" id="PS50931"/>
    </source>
</evidence>
<comment type="caution">
    <text evidence="6">The sequence shown here is derived from an EMBL/GenBank/DDBJ whole genome shotgun (WGS) entry which is preliminary data.</text>
</comment>
<dbReference type="AlphaFoldDB" id="A0A2S9XT39"/>
<dbReference type="RefSeq" id="WP_106393079.1">
    <property type="nucleotide sequence ID" value="NZ_PVNK01000166.1"/>
</dbReference>
<name>A0A2S9XT39_9BACT</name>
<dbReference type="GO" id="GO:0003700">
    <property type="term" value="F:DNA-binding transcription factor activity"/>
    <property type="evidence" value="ECO:0007669"/>
    <property type="project" value="InterPro"/>
</dbReference>
<evidence type="ECO:0000256" key="2">
    <source>
        <dbReference type="ARBA" id="ARBA00023015"/>
    </source>
</evidence>
<dbReference type="InterPro" id="IPR005119">
    <property type="entry name" value="LysR_subst-bd"/>
</dbReference>
<dbReference type="Pfam" id="PF03466">
    <property type="entry name" value="LysR_substrate"/>
    <property type="match status" value="1"/>
</dbReference>
<dbReference type="PRINTS" id="PR00039">
    <property type="entry name" value="HTHLYSR"/>
</dbReference>
<comment type="similarity">
    <text evidence="1">Belongs to the LysR transcriptional regulatory family.</text>
</comment>
<evidence type="ECO:0000256" key="1">
    <source>
        <dbReference type="ARBA" id="ARBA00009437"/>
    </source>
</evidence>
<dbReference type="Proteomes" id="UP000237968">
    <property type="component" value="Unassembled WGS sequence"/>
</dbReference>
<dbReference type="SUPFAM" id="SSF46785">
    <property type="entry name" value="Winged helix' DNA-binding domain"/>
    <property type="match status" value="1"/>
</dbReference>
<dbReference type="SUPFAM" id="SSF53850">
    <property type="entry name" value="Periplasmic binding protein-like II"/>
    <property type="match status" value="1"/>
</dbReference>
<dbReference type="InterPro" id="IPR036390">
    <property type="entry name" value="WH_DNA-bd_sf"/>
</dbReference>
<dbReference type="PROSITE" id="PS50931">
    <property type="entry name" value="HTH_LYSR"/>
    <property type="match status" value="1"/>
</dbReference>
<dbReference type="OrthoDB" id="109788at2"/>
<keyword evidence="7" id="KW-1185">Reference proteome</keyword>
<dbReference type="InterPro" id="IPR036388">
    <property type="entry name" value="WH-like_DNA-bd_sf"/>
</dbReference>
<dbReference type="PANTHER" id="PTHR30118">
    <property type="entry name" value="HTH-TYPE TRANSCRIPTIONAL REGULATOR LEUO-RELATED"/>
    <property type="match status" value="1"/>
</dbReference>
<proteinExistence type="inferred from homology"/>
<keyword evidence="2" id="KW-0805">Transcription regulation</keyword>
<dbReference type="GO" id="GO:0003677">
    <property type="term" value="F:DNA binding"/>
    <property type="evidence" value="ECO:0007669"/>
    <property type="project" value="UniProtKB-KW"/>
</dbReference>
<dbReference type="Pfam" id="PF00126">
    <property type="entry name" value="HTH_1"/>
    <property type="match status" value="1"/>
</dbReference>
<accession>A0A2S9XT39</accession>
<keyword evidence="3" id="KW-0238">DNA-binding</keyword>
<dbReference type="Gene3D" id="3.40.190.10">
    <property type="entry name" value="Periplasmic binding protein-like II"/>
    <property type="match status" value="2"/>
</dbReference>
<evidence type="ECO:0000256" key="4">
    <source>
        <dbReference type="ARBA" id="ARBA00023163"/>
    </source>
</evidence>
<organism evidence="6 7">
    <name type="scientific">Enhygromyxa salina</name>
    <dbReference type="NCBI Taxonomy" id="215803"/>
    <lineage>
        <taxon>Bacteria</taxon>
        <taxon>Pseudomonadati</taxon>
        <taxon>Myxococcota</taxon>
        <taxon>Polyangia</taxon>
        <taxon>Nannocystales</taxon>
        <taxon>Nannocystaceae</taxon>
        <taxon>Enhygromyxa</taxon>
    </lineage>
</organism>
<dbReference type="PANTHER" id="PTHR30118:SF15">
    <property type="entry name" value="TRANSCRIPTIONAL REGULATORY PROTEIN"/>
    <property type="match status" value="1"/>
</dbReference>